<keyword evidence="1" id="KW-1133">Transmembrane helix</keyword>
<feature type="transmembrane region" description="Helical" evidence="1">
    <location>
        <begin position="40"/>
        <end position="57"/>
    </location>
</feature>
<dbReference type="RefSeq" id="WP_305010434.1">
    <property type="nucleotide sequence ID" value="NZ_JAUQSX010000002.1"/>
</dbReference>
<reference evidence="2" key="1">
    <citation type="submission" date="2023-07" db="EMBL/GenBank/DDBJ databases">
        <authorList>
            <person name="Kim M.K."/>
        </authorList>
    </citation>
    <scope>NUCLEOTIDE SEQUENCE</scope>
    <source>
        <strain evidence="2">M29</strain>
    </source>
</reference>
<dbReference type="InterPro" id="IPR043739">
    <property type="entry name" value="DUF5684"/>
</dbReference>
<sequence length="133" mass="14778">MENQPSTAGIIFFLLLELAIFAFVIAGFWKLFVKAGKPGWAAIIPIYNIIVMQEIVGREAWKIILLFIPLVNIYFAITLNVSLAKSFGKYGIGNYLAVIFLGFIFIPLWGFSSEVQYQGPVEGPNQNLAPAAY</sequence>
<evidence type="ECO:0000256" key="1">
    <source>
        <dbReference type="SAM" id="Phobius"/>
    </source>
</evidence>
<keyword evidence="3" id="KW-1185">Reference proteome</keyword>
<evidence type="ECO:0000313" key="2">
    <source>
        <dbReference type="EMBL" id="MDO7845744.1"/>
    </source>
</evidence>
<organism evidence="2 3">
    <name type="scientific">Hymenobacter mellowenesis</name>
    <dbReference type="NCBI Taxonomy" id="3063995"/>
    <lineage>
        <taxon>Bacteria</taxon>
        <taxon>Pseudomonadati</taxon>
        <taxon>Bacteroidota</taxon>
        <taxon>Cytophagia</taxon>
        <taxon>Cytophagales</taxon>
        <taxon>Hymenobacteraceae</taxon>
        <taxon>Hymenobacter</taxon>
    </lineage>
</organism>
<gene>
    <name evidence="2" type="ORF">Q5H92_05195</name>
</gene>
<feature type="transmembrane region" description="Helical" evidence="1">
    <location>
        <begin position="95"/>
        <end position="112"/>
    </location>
</feature>
<keyword evidence="1" id="KW-0812">Transmembrane</keyword>
<dbReference type="EMBL" id="JAUQSX010000002">
    <property type="protein sequence ID" value="MDO7845744.1"/>
    <property type="molecule type" value="Genomic_DNA"/>
</dbReference>
<dbReference type="Proteomes" id="UP001167796">
    <property type="component" value="Unassembled WGS sequence"/>
</dbReference>
<proteinExistence type="predicted"/>
<accession>A0ABT9A7D4</accession>
<name>A0ABT9A7D4_9BACT</name>
<keyword evidence="1" id="KW-0472">Membrane</keyword>
<feature type="transmembrane region" description="Helical" evidence="1">
    <location>
        <begin position="6"/>
        <end position="28"/>
    </location>
</feature>
<feature type="transmembrane region" description="Helical" evidence="1">
    <location>
        <begin position="63"/>
        <end position="83"/>
    </location>
</feature>
<dbReference type="Pfam" id="PF18936">
    <property type="entry name" value="DUF5684"/>
    <property type="match status" value="1"/>
</dbReference>
<comment type="caution">
    <text evidence="2">The sequence shown here is derived from an EMBL/GenBank/DDBJ whole genome shotgun (WGS) entry which is preliminary data.</text>
</comment>
<evidence type="ECO:0000313" key="3">
    <source>
        <dbReference type="Proteomes" id="UP001167796"/>
    </source>
</evidence>
<protein>
    <submittedName>
        <fullName evidence="2">DUF5684 domain-containing protein</fullName>
    </submittedName>
</protein>